<dbReference type="EMBL" id="JADNRY010000108">
    <property type="protein sequence ID" value="KAF9065137.1"/>
    <property type="molecule type" value="Genomic_DNA"/>
</dbReference>
<comment type="caution">
    <text evidence="1">The sequence shown here is derived from an EMBL/GenBank/DDBJ whole genome shotgun (WGS) entry which is preliminary data.</text>
</comment>
<dbReference type="AlphaFoldDB" id="A0A9P5PL04"/>
<sequence length="95" mass="10535">MYVCSPTIRGSCCSRHLTRLHILSFALPFLVVPSNAQIPFFVLQCLVTLGIGKRANVTVESGIILLSRSEPNLTRELCQILPAYVRDFDTTEGLI</sequence>
<name>A0A9P5PL04_9AGAR</name>
<reference evidence="1" key="1">
    <citation type="submission" date="2020-11" db="EMBL/GenBank/DDBJ databases">
        <authorList>
            <consortium name="DOE Joint Genome Institute"/>
            <person name="Ahrendt S."/>
            <person name="Riley R."/>
            <person name="Andreopoulos W."/>
            <person name="Labutti K."/>
            <person name="Pangilinan J."/>
            <person name="Ruiz-Duenas F.J."/>
            <person name="Barrasa J.M."/>
            <person name="Sanchez-Garcia M."/>
            <person name="Camarero S."/>
            <person name="Miyauchi S."/>
            <person name="Serrano A."/>
            <person name="Linde D."/>
            <person name="Babiker R."/>
            <person name="Drula E."/>
            <person name="Ayuso-Fernandez I."/>
            <person name="Pacheco R."/>
            <person name="Padilla G."/>
            <person name="Ferreira P."/>
            <person name="Barriuso J."/>
            <person name="Kellner H."/>
            <person name="Castanera R."/>
            <person name="Alfaro M."/>
            <person name="Ramirez L."/>
            <person name="Pisabarro A.G."/>
            <person name="Kuo A."/>
            <person name="Tritt A."/>
            <person name="Lipzen A."/>
            <person name="He G."/>
            <person name="Yan M."/>
            <person name="Ng V."/>
            <person name="Cullen D."/>
            <person name="Martin F."/>
            <person name="Rosso M.-N."/>
            <person name="Henrissat B."/>
            <person name="Hibbett D."/>
            <person name="Martinez A.T."/>
            <person name="Grigoriev I.V."/>
        </authorList>
    </citation>
    <scope>NUCLEOTIDE SEQUENCE</scope>
    <source>
        <strain evidence="1">AH 40177</strain>
    </source>
</reference>
<keyword evidence="2" id="KW-1185">Reference proteome</keyword>
<proteinExistence type="predicted"/>
<protein>
    <submittedName>
        <fullName evidence="1">Uncharacterized protein</fullName>
    </submittedName>
</protein>
<organism evidence="1 2">
    <name type="scientific">Rhodocollybia butyracea</name>
    <dbReference type="NCBI Taxonomy" id="206335"/>
    <lineage>
        <taxon>Eukaryota</taxon>
        <taxon>Fungi</taxon>
        <taxon>Dikarya</taxon>
        <taxon>Basidiomycota</taxon>
        <taxon>Agaricomycotina</taxon>
        <taxon>Agaricomycetes</taxon>
        <taxon>Agaricomycetidae</taxon>
        <taxon>Agaricales</taxon>
        <taxon>Marasmiineae</taxon>
        <taxon>Omphalotaceae</taxon>
        <taxon>Rhodocollybia</taxon>
    </lineage>
</organism>
<evidence type="ECO:0000313" key="2">
    <source>
        <dbReference type="Proteomes" id="UP000772434"/>
    </source>
</evidence>
<accession>A0A9P5PL04</accession>
<gene>
    <name evidence="1" type="ORF">BDP27DRAFT_75064</name>
</gene>
<dbReference type="Proteomes" id="UP000772434">
    <property type="component" value="Unassembled WGS sequence"/>
</dbReference>
<evidence type="ECO:0000313" key="1">
    <source>
        <dbReference type="EMBL" id="KAF9065137.1"/>
    </source>
</evidence>